<dbReference type="AlphaFoldDB" id="A0AAJ1BIE7"/>
<keyword evidence="2" id="KW-1185">Reference proteome</keyword>
<accession>A0AAJ1BIE7</accession>
<dbReference type="InterPro" id="IPR029058">
    <property type="entry name" value="AB_hydrolase_fold"/>
</dbReference>
<dbReference type="GO" id="GO:0016787">
    <property type="term" value="F:hydrolase activity"/>
    <property type="evidence" value="ECO:0007669"/>
    <property type="project" value="UniProtKB-KW"/>
</dbReference>
<comment type="caution">
    <text evidence="1">The sequence shown here is derived from an EMBL/GenBank/DDBJ whole genome shotgun (WGS) entry which is preliminary data.</text>
</comment>
<evidence type="ECO:0000313" key="1">
    <source>
        <dbReference type="EMBL" id="MCH4295359.1"/>
    </source>
</evidence>
<organism evidence="1 2">
    <name type="scientific">Shewanella zhuhaiensis</name>
    <dbReference type="NCBI Taxonomy" id="2919576"/>
    <lineage>
        <taxon>Bacteria</taxon>
        <taxon>Pseudomonadati</taxon>
        <taxon>Pseudomonadota</taxon>
        <taxon>Gammaproteobacteria</taxon>
        <taxon>Alteromonadales</taxon>
        <taxon>Shewanellaceae</taxon>
        <taxon>Shewanella</taxon>
    </lineage>
</organism>
<evidence type="ECO:0000313" key="2">
    <source>
        <dbReference type="Proteomes" id="UP001297581"/>
    </source>
</evidence>
<sequence length="437" mass="48485">MKLLMVHGWSVTSTDTYGGLPEALAKWAPPELALDITHIYLGRYISFVDEVRMDDLTQAFERARRETLGDEPFAVVTHSTGAPVMRCWLARYYPEGLDQCPLTHLIMLAPANHGSALAQLGKSRLGRIKSWFEGVEPGQQILDWLELGSLGQHKLNQYWLTQNPVADGLYPFVISGETIDRQLYDYLNSYTAEPGSDGVVRLAGANLNYRALVLQESAAPDDQGLLPLTISRDQRSPSCGFEVLPKASHSGSKLGIMASVNAKSANPKPVVSSILACLQVGSASAFKALCQQQSQPAKGARFTQLVVRLWDSEGEPLKDFDFLLLAGPDYDPGKLPKGFFQDRQKNQRIGNALTLYLNHDRMLKTAEGCWGFRILPRPDSGLVHYRAVEFHCEAAIADYLRADETLMLDVILTRHIHPNVFSLTQTEQGDFKPFAKV</sequence>
<gene>
    <name evidence="1" type="ORF">MJ923_13695</name>
</gene>
<proteinExistence type="predicted"/>
<protein>
    <submittedName>
        <fullName evidence="1">Alpha/beta hydrolase</fullName>
    </submittedName>
</protein>
<dbReference type="SUPFAM" id="SSF53474">
    <property type="entry name" value="alpha/beta-Hydrolases"/>
    <property type="match status" value="1"/>
</dbReference>
<dbReference type="RefSeq" id="WP_240591575.1">
    <property type="nucleotide sequence ID" value="NZ_JAKUDL010000004.1"/>
</dbReference>
<dbReference type="Proteomes" id="UP001297581">
    <property type="component" value="Unassembled WGS sequence"/>
</dbReference>
<reference evidence="1 2" key="1">
    <citation type="submission" date="2022-02" db="EMBL/GenBank/DDBJ databases">
        <title>The genome sequence of Shewanella sp. 3B26.</title>
        <authorList>
            <person name="Du J."/>
        </authorList>
    </citation>
    <scope>NUCLEOTIDE SEQUENCE [LARGE SCALE GENOMIC DNA]</scope>
    <source>
        <strain evidence="1 2">3B26</strain>
    </source>
</reference>
<dbReference type="Gene3D" id="3.40.50.1820">
    <property type="entry name" value="alpha/beta hydrolase"/>
    <property type="match status" value="1"/>
</dbReference>
<dbReference type="EMBL" id="JAKUDL010000004">
    <property type="protein sequence ID" value="MCH4295359.1"/>
    <property type="molecule type" value="Genomic_DNA"/>
</dbReference>
<keyword evidence="1" id="KW-0378">Hydrolase</keyword>
<name>A0AAJ1BIE7_9GAMM</name>